<evidence type="ECO:0000313" key="3">
    <source>
        <dbReference type="Proteomes" id="UP001054857"/>
    </source>
</evidence>
<dbReference type="EMBL" id="BMAR01000022">
    <property type="protein sequence ID" value="GFR48273.1"/>
    <property type="molecule type" value="Genomic_DNA"/>
</dbReference>
<evidence type="ECO:0000256" key="1">
    <source>
        <dbReference type="SAM" id="MobiDB-lite"/>
    </source>
</evidence>
<feature type="compositionally biased region" description="Low complexity" evidence="1">
    <location>
        <begin position="150"/>
        <end position="168"/>
    </location>
</feature>
<sequence>MAKTSRFHTAEDEIFRLLEDEILEAAAAADECNAATSSSIPGITSTSPPAAADACAATPSQQRQQQQQSSPVDVTAAITIKNGPSALSKFQLRFGLRRERRWHPRVMAVAAFMAEGERRRRFEDGILASVMSADDISSVTLSRPGVKSGPQQPLQQQQRNGLGCKARGSGAGDGGGRGVKSGSAPGGMLGGLFSKEDEDAMDLILGGWGGGAAHKKTNGVSK</sequence>
<proteinExistence type="predicted"/>
<protein>
    <submittedName>
        <fullName evidence="2">Uncharacterized protein</fullName>
    </submittedName>
</protein>
<feature type="compositionally biased region" description="Low complexity" evidence="1">
    <location>
        <begin position="36"/>
        <end position="70"/>
    </location>
</feature>
<gene>
    <name evidence="2" type="ORF">Agub_g10139</name>
</gene>
<evidence type="ECO:0000313" key="2">
    <source>
        <dbReference type="EMBL" id="GFR48273.1"/>
    </source>
</evidence>
<comment type="caution">
    <text evidence="2">The sequence shown here is derived from an EMBL/GenBank/DDBJ whole genome shotgun (WGS) entry which is preliminary data.</text>
</comment>
<feature type="compositionally biased region" description="Gly residues" evidence="1">
    <location>
        <begin position="169"/>
        <end position="190"/>
    </location>
</feature>
<organism evidence="2 3">
    <name type="scientific">Astrephomene gubernaculifera</name>
    <dbReference type="NCBI Taxonomy" id="47775"/>
    <lineage>
        <taxon>Eukaryota</taxon>
        <taxon>Viridiplantae</taxon>
        <taxon>Chlorophyta</taxon>
        <taxon>core chlorophytes</taxon>
        <taxon>Chlorophyceae</taxon>
        <taxon>CS clade</taxon>
        <taxon>Chlamydomonadales</taxon>
        <taxon>Astrephomenaceae</taxon>
        <taxon>Astrephomene</taxon>
    </lineage>
</organism>
<dbReference type="Proteomes" id="UP001054857">
    <property type="component" value="Unassembled WGS sequence"/>
</dbReference>
<accession>A0AAD3HPG0</accession>
<feature type="region of interest" description="Disordered" evidence="1">
    <location>
        <begin position="36"/>
        <end position="73"/>
    </location>
</feature>
<name>A0AAD3HPG0_9CHLO</name>
<reference evidence="2 3" key="1">
    <citation type="journal article" date="2021" name="Sci. Rep.">
        <title>Genome sequencing of the multicellular alga Astrephomene provides insights into convergent evolution of germ-soma differentiation.</title>
        <authorList>
            <person name="Yamashita S."/>
            <person name="Yamamoto K."/>
            <person name="Matsuzaki R."/>
            <person name="Suzuki S."/>
            <person name="Yamaguchi H."/>
            <person name="Hirooka S."/>
            <person name="Minakuchi Y."/>
            <person name="Miyagishima S."/>
            <person name="Kawachi M."/>
            <person name="Toyoda A."/>
            <person name="Nozaki H."/>
        </authorList>
    </citation>
    <scope>NUCLEOTIDE SEQUENCE [LARGE SCALE GENOMIC DNA]</scope>
    <source>
        <strain evidence="2 3">NIES-4017</strain>
    </source>
</reference>
<keyword evidence="3" id="KW-1185">Reference proteome</keyword>
<dbReference type="AlphaFoldDB" id="A0AAD3HPG0"/>
<feature type="region of interest" description="Disordered" evidence="1">
    <location>
        <begin position="141"/>
        <end position="191"/>
    </location>
</feature>